<comment type="caution">
    <text evidence="4">The sequence shown here is derived from an EMBL/GenBank/DDBJ whole genome shotgun (WGS) entry which is preliminary data.</text>
</comment>
<keyword evidence="2" id="KW-0677">Repeat</keyword>
<dbReference type="AlphaFoldDB" id="A0AAV5M9T2"/>
<accession>A0AAV5M9T2</accession>
<dbReference type="PANTHER" id="PTHR48009:SF4">
    <property type="entry name" value="LEUCINE-RICH REPEAT (LRR) FAMILY PROTEIN"/>
    <property type="match status" value="1"/>
</dbReference>
<evidence type="ECO:0000256" key="1">
    <source>
        <dbReference type="ARBA" id="ARBA00022614"/>
    </source>
</evidence>
<proteinExistence type="predicted"/>
<protein>
    <recommendedName>
        <fullName evidence="3">Leucine-rich repeat-containing N-terminal plant-type domain-containing protein</fullName>
    </recommendedName>
</protein>
<evidence type="ECO:0000259" key="3">
    <source>
        <dbReference type="Pfam" id="PF08263"/>
    </source>
</evidence>
<evidence type="ECO:0000313" key="5">
    <source>
        <dbReference type="Proteomes" id="UP001054252"/>
    </source>
</evidence>
<feature type="domain" description="Leucine-rich repeat-containing N-terminal plant-type" evidence="3">
    <location>
        <begin position="35"/>
        <end position="73"/>
    </location>
</feature>
<evidence type="ECO:0000313" key="4">
    <source>
        <dbReference type="EMBL" id="GKV46243.1"/>
    </source>
</evidence>
<dbReference type="Proteomes" id="UP001054252">
    <property type="component" value="Unassembled WGS sequence"/>
</dbReference>
<gene>
    <name evidence="4" type="ORF">SLEP1_g53242</name>
</gene>
<dbReference type="PANTHER" id="PTHR48009">
    <property type="entry name" value="LEUCINE-RICH REPEAT (LRR) FAMILY PROTEIN"/>
    <property type="match status" value="1"/>
</dbReference>
<keyword evidence="1" id="KW-0433">Leucine-rich repeat</keyword>
<dbReference type="InterPro" id="IPR053213">
    <property type="entry name" value="RLP29"/>
</dbReference>
<evidence type="ECO:0000256" key="2">
    <source>
        <dbReference type="ARBA" id="ARBA00022737"/>
    </source>
</evidence>
<organism evidence="4 5">
    <name type="scientific">Rubroshorea leprosula</name>
    <dbReference type="NCBI Taxonomy" id="152421"/>
    <lineage>
        <taxon>Eukaryota</taxon>
        <taxon>Viridiplantae</taxon>
        <taxon>Streptophyta</taxon>
        <taxon>Embryophyta</taxon>
        <taxon>Tracheophyta</taxon>
        <taxon>Spermatophyta</taxon>
        <taxon>Magnoliopsida</taxon>
        <taxon>eudicotyledons</taxon>
        <taxon>Gunneridae</taxon>
        <taxon>Pentapetalae</taxon>
        <taxon>rosids</taxon>
        <taxon>malvids</taxon>
        <taxon>Malvales</taxon>
        <taxon>Dipterocarpaceae</taxon>
        <taxon>Rubroshorea</taxon>
    </lineage>
</organism>
<reference evidence="4 5" key="1">
    <citation type="journal article" date="2021" name="Commun. Biol.">
        <title>The genome of Shorea leprosula (Dipterocarpaceae) highlights the ecological relevance of drought in aseasonal tropical rainforests.</title>
        <authorList>
            <person name="Ng K.K.S."/>
            <person name="Kobayashi M.J."/>
            <person name="Fawcett J.A."/>
            <person name="Hatakeyama M."/>
            <person name="Paape T."/>
            <person name="Ng C.H."/>
            <person name="Ang C.C."/>
            <person name="Tnah L.H."/>
            <person name="Lee C.T."/>
            <person name="Nishiyama T."/>
            <person name="Sese J."/>
            <person name="O'Brien M.J."/>
            <person name="Copetti D."/>
            <person name="Mohd Noor M.I."/>
            <person name="Ong R.C."/>
            <person name="Putra M."/>
            <person name="Sireger I.Z."/>
            <person name="Indrioko S."/>
            <person name="Kosugi Y."/>
            <person name="Izuno A."/>
            <person name="Isagi Y."/>
            <person name="Lee S.L."/>
            <person name="Shimizu K.K."/>
        </authorList>
    </citation>
    <scope>NUCLEOTIDE SEQUENCE [LARGE SCALE GENOMIC DNA]</scope>
    <source>
        <strain evidence="4">214</strain>
    </source>
</reference>
<dbReference type="InterPro" id="IPR013210">
    <property type="entry name" value="LRR_N_plant-typ"/>
</dbReference>
<dbReference type="Pfam" id="PF08263">
    <property type="entry name" value="LRRNT_2"/>
    <property type="match status" value="1"/>
</dbReference>
<name>A0AAV5M9T2_9ROSI</name>
<dbReference type="InterPro" id="IPR032675">
    <property type="entry name" value="LRR_dom_sf"/>
</dbReference>
<sequence length="143" mass="15705">MPSVIMAKAGIYAAVFLFCILQCKFCSFAMLDPLDFLALQSIRKSLDDLTGSNFFASWDFTLDPCNFPGVYCDSERVIAFNLGNPKAGSLGLIGKIDPAIRKLSALAKLSTVPGRIVGSLPQSTSFSCYQQELHLRRDSGHYR</sequence>
<dbReference type="EMBL" id="BPVZ01000205">
    <property type="protein sequence ID" value="GKV46243.1"/>
    <property type="molecule type" value="Genomic_DNA"/>
</dbReference>
<dbReference type="Gene3D" id="3.80.10.10">
    <property type="entry name" value="Ribonuclease Inhibitor"/>
    <property type="match status" value="1"/>
</dbReference>
<keyword evidence="5" id="KW-1185">Reference proteome</keyword>